<evidence type="ECO:0000256" key="1">
    <source>
        <dbReference type="ARBA" id="ARBA00022842"/>
    </source>
</evidence>
<dbReference type="PANTHER" id="PTHR43777">
    <property type="entry name" value="MOLYBDENUM COFACTOR CYTIDYLYLTRANSFERASE"/>
    <property type="match status" value="1"/>
</dbReference>
<reference evidence="3 4" key="1">
    <citation type="submission" date="2019-03" db="EMBL/GenBank/DDBJ databases">
        <title>Alkanindiges illinoisensis: a potential pathogenic isolated from ascites of a gastric cancer patient with abdominal metastasis.</title>
        <authorList>
            <person name="Hu X."/>
            <person name="Yang B."/>
            <person name="Yan X."/>
            <person name="Lin L."/>
            <person name="Zhao H."/>
            <person name="Zhou F."/>
            <person name="Su B."/>
            <person name="Chen J."/>
            <person name="Rui Y."/>
            <person name="Wang Q."/>
            <person name="Zheng L."/>
        </authorList>
    </citation>
    <scope>NUCLEOTIDE SEQUENCE [LARGE SCALE GENOMIC DNA]</scope>
    <source>
        <strain evidence="3 4">NFYY 23406</strain>
    </source>
</reference>
<dbReference type="InterPro" id="IPR029044">
    <property type="entry name" value="Nucleotide-diphossugar_trans"/>
</dbReference>
<evidence type="ECO:0000313" key="4">
    <source>
        <dbReference type="Proteomes" id="UP000297834"/>
    </source>
</evidence>
<dbReference type="Pfam" id="PF12804">
    <property type="entry name" value="NTP_transf_3"/>
    <property type="match status" value="1"/>
</dbReference>
<gene>
    <name evidence="3" type="ORF">E2B99_05355</name>
</gene>
<protein>
    <submittedName>
        <fullName evidence="3">Nucleotidyltransferase family protein</fullName>
    </submittedName>
</protein>
<comment type="caution">
    <text evidence="3">The sequence shown here is derived from an EMBL/GenBank/DDBJ whole genome shotgun (WGS) entry which is preliminary data.</text>
</comment>
<dbReference type="PANTHER" id="PTHR43777:SF1">
    <property type="entry name" value="MOLYBDENUM COFACTOR CYTIDYLYLTRANSFERASE"/>
    <property type="match status" value="1"/>
</dbReference>
<keyword evidence="1" id="KW-0460">Magnesium</keyword>
<keyword evidence="4" id="KW-1185">Reference proteome</keyword>
<dbReference type="GO" id="GO:0016779">
    <property type="term" value="F:nucleotidyltransferase activity"/>
    <property type="evidence" value="ECO:0007669"/>
    <property type="project" value="UniProtKB-ARBA"/>
</dbReference>
<dbReference type="EMBL" id="SNTY01000015">
    <property type="protein sequence ID" value="TEU28670.1"/>
    <property type="molecule type" value="Genomic_DNA"/>
</dbReference>
<dbReference type="CDD" id="cd04182">
    <property type="entry name" value="GT_2_like_f"/>
    <property type="match status" value="1"/>
</dbReference>
<organism evidence="3 4">
    <name type="scientific">Alkanindiges illinoisensis</name>
    <dbReference type="NCBI Taxonomy" id="197183"/>
    <lineage>
        <taxon>Bacteria</taxon>
        <taxon>Pseudomonadati</taxon>
        <taxon>Pseudomonadota</taxon>
        <taxon>Gammaproteobacteria</taxon>
        <taxon>Moraxellales</taxon>
        <taxon>Moraxellaceae</taxon>
        <taxon>Alkanindiges</taxon>
    </lineage>
</organism>
<accession>A0A4Y7XEW2</accession>
<dbReference type="InterPro" id="IPR025877">
    <property type="entry name" value="MobA-like_NTP_Trfase"/>
</dbReference>
<evidence type="ECO:0000313" key="3">
    <source>
        <dbReference type="EMBL" id="TEU28670.1"/>
    </source>
</evidence>
<dbReference type="SUPFAM" id="SSF53448">
    <property type="entry name" value="Nucleotide-diphospho-sugar transferases"/>
    <property type="match status" value="1"/>
</dbReference>
<sequence length="215" mass="23711">MTFPFMPNNPFSSPVEINNSANLAVLILAAGLSRRLGQPKQLLLKNGKPLIRHVAELATSLNPQCVMMIANHTVEISSLLEDLPIQLVFNAQADTGMASSLRTGARCLKNHHEPVLIVGIDQPLLDSAYLQQLVQQNIQYPEMNIVSQYSDTIGIPAIVQPELLQHSERLAGDTGLKKLLMQQAEKLIKMPVPQLAFDVDTPEALQHARQNGWLD</sequence>
<feature type="domain" description="MobA-like NTP transferase" evidence="2">
    <location>
        <begin position="25"/>
        <end position="183"/>
    </location>
</feature>
<evidence type="ECO:0000259" key="2">
    <source>
        <dbReference type="Pfam" id="PF12804"/>
    </source>
</evidence>
<dbReference type="Gene3D" id="3.90.550.10">
    <property type="entry name" value="Spore Coat Polysaccharide Biosynthesis Protein SpsA, Chain A"/>
    <property type="match status" value="1"/>
</dbReference>
<dbReference type="RefSeq" id="WP_134243926.1">
    <property type="nucleotide sequence ID" value="NZ_SNTY01000015.1"/>
</dbReference>
<dbReference type="AlphaFoldDB" id="A0A4Y7XEW2"/>
<name>A0A4Y7XEW2_9GAMM</name>
<keyword evidence="3" id="KW-0808">Transferase</keyword>
<proteinExistence type="predicted"/>
<dbReference type="Proteomes" id="UP000297834">
    <property type="component" value="Unassembled WGS sequence"/>
</dbReference>
<dbReference type="STRING" id="1120977.GCA_000619845_01127"/>
<dbReference type="OrthoDB" id="285216at2"/>